<dbReference type="PANTHER" id="PTHR22950">
    <property type="entry name" value="AMINO ACID TRANSPORTER"/>
    <property type="match status" value="1"/>
</dbReference>
<dbReference type="FunFam" id="1.20.1740.10:FF:000039">
    <property type="entry name" value="Neutral amino acid transporter (Eurofung)"/>
    <property type="match status" value="1"/>
</dbReference>
<protein>
    <submittedName>
        <fullName evidence="9">N amino acid transport system protein</fullName>
    </submittedName>
</protein>
<dbReference type="OrthoDB" id="294730at2759"/>
<feature type="region of interest" description="Disordered" evidence="6">
    <location>
        <begin position="53"/>
        <end position="105"/>
    </location>
</feature>
<feature type="transmembrane region" description="Helical" evidence="7">
    <location>
        <begin position="702"/>
        <end position="723"/>
    </location>
</feature>
<feature type="transmembrane region" description="Helical" evidence="7">
    <location>
        <begin position="587"/>
        <end position="609"/>
    </location>
</feature>
<dbReference type="InterPro" id="IPR013057">
    <property type="entry name" value="AA_transpt_TM"/>
</dbReference>
<sequence>MEDASENTLTISDVPDAAFRTLISWLYTGKVFLQTEQGQRLSMATSLEDIDDEASQYDEDSGGEDTEIENEDLGNDDDESIRDGWYEDSERGTESSDDEMECDDEAESHDLEAILTFDPRSEAFQISRVFPGFFNLSDLDAYQLSCLIRMHEPQEGELQSAFSMRCKNLLRDKEFLGELDEPTVPEDNLGTEGYGKEEIDIYDHLIDVYVLADRFDIQGLRIDIMNLLENHRLEQEKYITETTLPRLTTIAKACETLPTTSDLRLWFVHRMAFDCPARAEDLDILPKDFLIDVMATMAQKAKWLWTQDDWPQEKDSVDGYKPSIDTGYGRDTDTEKGQDLPAYHNENPGRRQSTKYDDRSDPFGDESDAEVKYRTMTWWQAAAIMIAETISLGILSLPSVLASIGLVPGIILIIGLGVIATYTGYTMYQFKLVYPHVHNLADVGEIFFGAVGREIFGAAQVIFLTFTMGSHVLTFTIALNAITGHATCTIVWSVIGMVVLFLLTLPRTLKKVSYLSIISFISILSAVMITMIGVGITRPDPIVQATVKVGFASAFQSVTNIIFAYAGHVAFFTFISELKNPKDFPKALICLQIWDISLYVIVAIVVYRYTGPDVASPALGSASPVVTKVAYGIALPTILIAGVIYAHVAAKYIYVRIFQGTKHMSKTTFLAVGTWVGIIAVLWIVAWVIAESIPVFNDLLSLISSLFASWFTYGLSGTLWLFINRGQWFKNWRKTSLTVVNTLIFLLGAAICGIGLYASGTAIKEDSGSGHSWSCADNSKSGSA</sequence>
<evidence type="ECO:0000313" key="10">
    <source>
        <dbReference type="Proteomes" id="UP000660729"/>
    </source>
</evidence>
<feature type="domain" description="Amino acid transporter transmembrane" evidence="8">
    <location>
        <begin position="375"/>
        <end position="758"/>
    </location>
</feature>
<evidence type="ECO:0000256" key="6">
    <source>
        <dbReference type="SAM" id="MobiDB-lite"/>
    </source>
</evidence>
<keyword evidence="5 7" id="KW-0472">Membrane</keyword>
<keyword evidence="3 7" id="KW-0812">Transmembrane</keyword>
<dbReference type="CDD" id="cd18186">
    <property type="entry name" value="BTB_POZ_ZBTB_KLHL-like"/>
    <property type="match status" value="1"/>
</dbReference>
<keyword evidence="4 7" id="KW-1133">Transmembrane helix</keyword>
<keyword evidence="10" id="KW-1185">Reference proteome</keyword>
<evidence type="ECO:0000256" key="5">
    <source>
        <dbReference type="ARBA" id="ARBA00023136"/>
    </source>
</evidence>
<reference evidence="9" key="1">
    <citation type="submission" date="2020-04" db="EMBL/GenBank/DDBJ databases">
        <title>Draft genome resource of the tomato pathogen Pseudocercospora fuligena.</title>
        <authorList>
            <person name="Zaccaron A."/>
        </authorList>
    </citation>
    <scope>NUCLEOTIDE SEQUENCE</scope>
    <source>
        <strain evidence="9">PF001</strain>
    </source>
</reference>
<proteinExistence type="inferred from homology"/>
<comment type="similarity">
    <text evidence="2">Belongs to the amino acid/polyamine transporter 2 family.</text>
</comment>
<comment type="subcellular location">
    <subcellularLocation>
        <location evidence="1">Membrane</location>
        <topology evidence="1">Multi-pass membrane protein</topology>
    </subcellularLocation>
</comment>
<feature type="transmembrane region" description="Helical" evidence="7">
    <location>
        <begin position="554"/>
        <end position="575"/>
    </location>
</feature>
<feature type="compositionally biased region" description="Acidic residues" evidence="6">
    <location>
        <begin position="95"/>
        <end position="105"/>
    </location>
</feature>
<gene>
    <name evidence="9" type="ORF">HII31_00605</name>
</gene>
<evidence type="ECO:0000256" key="3">
    <source>
        <dbReference type="ARBA" id="ARBA00022692"/>
    </source>
</evidence>
<dbReference type="AlphaFoldDB" id="A0A8H6RVJ0"/>
<evidence type="ECO:0000256" key="2">
    <source>
        <dbReference type="ARBA" id="ARBA00008066"/>
    </source>
</evidence>
<name>A0A8H6RVJ0_9PEZI</name>
<feature type="transmembrane region" description="Helical" evidence="7">
    <location>
        <begin position="669"/>
        <end position="690"/>
    </location>
</feature>
<feature type="transmembrane region" description="Helical" evidence="7">
    <location>
        <begin position="629"/>
        <end position="648"/>
    </location>
</feature>
<evidence type="ECO:0000256" key="4">
    <source>
        <dbReference type="ARBA" id="ARBA00022989"/>
    </source>
</evidence>
<dbReference type="Gene3D" id="1.20.1740.10">
    <property type="entry name" value="Amino acid/polyamine transporter I"/>
    <property type="match status" value="1"/>
</dbReference>
<organism evidence="9 10">
    <name type="scientific">Pseudocercospora fuligena</name>
    <dbReference type="NCBI Taxonomy" id="685502"/>
    <lineage>
        <taxon>Eukaryota</taxon>
        <taxon>Fungi</taxon>
        <taxon>Dikarya</taxon>
        <taxon>Ascomycota</taxon>
        <taxon>Pezizomycotina</taxon>
        <taxon>Dothideomycetes</taxon>
        <taxon>Dothideomycetidae</taxon>
        <taxon>Mycosphaerellales</taxon>
        <taxon>Mycosphaerellaceae</taxon>
        <taxon>Pseudocercospora</taxon>
    </lineage>
</organism>
<feature type="compositionally biased region" description="Acidic residues" evidence="6">
    <location>
        <begin position="53"/>
        <end position="80"/>
    </location>
</feature>
<feature type="compositionally biased region" description="Basic and acidic residues" evidence="6">
    <location>
        <begin position="81"/>
        <end position="94"/>
    </location>
</feature>
<feature type="transmembrane region" description="Helical" evidence="7">
    <location>
        <begin position="484"/>
        <end position="505"/>
    </location>
</feature>
<feature type="transmembrane region" description="Helical" evidence="7">
    <location>
        <begin position="735"/>
        <end position="758"/>
    </location>
</feature>
<evidence type="ECO:0000313" key="9">
    <source>
        <dbReference type="EMBL" id="KAF7198249.1"/>
    </source>
</evidence>
<evidence type="ECO:0000256" key="7">
    <source>
        <dbReference type="SAM" id="Phobius"/>
    </source>
</evidence>
<dbReference type="Proteomes" id="UP000660729">
    <property type="component" value="Unassembled WGS sequence"/>
</dbReference>
<accession>A0A8H6RVJ0</accession>
<dbReference type="GO" id="GO:0016020">
    <property type="term" value="C:membrane"/>
    <property type="evidence" value="ECO:0007669"/>
    <property type="project" value="UniProtKB-SubCell"/>
</dbReference>
<feature type="transmembrane region" description="Helical" evidence="7">
    <location>
        <begin position="401"/>
        <end position="422"/>
    </location>
</feature>
<dbReference type="Pfam" id="PF01490">
    <property type="entry name" value="Aa_trans"/>
    <property type="match status" value="1"/>
</dbReference>
<dbReference type="EMBL" id="JABCIY010000003">
    <property type="protein sequence ID" value="KAF7198249.1"/>
    <property type="molecule type" value="Genomic_DNA"/>
</dbReference>
<evidence type="ECO:0000259" key="8">
    <source>
        <dbReference type="Pfam" id="PF01490"/>
    </source>
</evidence>
<feature type="region of interest" description="Disordered" evidence="6">
    <location>
        <begin position="314"/>
        <end position="364"/>
    </location>
</feature>
<evidence type="ECO:0000256" key="1">
    <source>
        <dbReference type="ARBA" id="ARBA00004141"/>
    </source>
</evidence>
<feature type="transmembrane region" description="Helical" evidence="7">
    <location>
        <begin position="512"/>
        <end position="534"/>
    </location>
</feature>
<feature type="transmembrane region" description="Helical" evidence="7">
    <location>
        <begin position="455"/>
        <end position="478"/>
    </location>
</feature>
<comment type="caution">
    <text evidence="9">The sequence shown here is derived from an EMBL/GenBank/DDBJ whole genome shotgun (WGS) entry which is preliminary data.</text>
</comment>
<feature type="compositionally biased region" description="Polar residues" evidence="6">
    <location>
        <begin position="769"/>
        <end position="784"/>
    </location>
</feature>
<feature type="region of interest" description="Disordered" evidence="6">
    <location>
        <begin position="765"/>
        <end position="784"/>
    </location>
</feature>
<feature type="compositionally biased region" description="Basic and acidic residues" evidence="6">
    <location>
        <begin position="328"/>
        <end position="338"/>
    </location>
</feature>
<dbReference type="PANTHER" id="PTHR22950:SF479">
    <property type="entry name" value="AMINO ACID TRANSPORTER (EUROFUNG)-RELATED"/>
    <property type="match status" value="1"/>
</dbReference>
<dbReference type="GO" id="GO:0015179">
    <property type="term" value="F:L-amino acid transmembrane transporter activity"/>
    <property type="evidence" value="ECO:0007669"/>
    <property type="project" value="TreeGrafter"/>
</dbReference>